<protein>
    <submittedName>
        <fullName evidence="1">Uncharacterized protein</fullName>
    </submittedName>
</protein>
<sequence length="78" mass="8622">MTGGCRMDGEFLDGEDGDGWRSILKMTGGGRMDGEFLDGEDGNGWRSILNSIVCVSVEAVLFEEVWVEMCLFDFDSET</sequence>
<reference evidence="1" key="2">
    <citation type="submission" date="2020-06" db="EMBL/GenBank/DDBJ databases">
        <authorList>
            <person name="Sheffer M."/>
        </authorList>
    </citation>
    <scope>NUCLEOTIDE SEQUENCE</scope>
</reference>
<proteinExistence type="predicted"/>
<name>A0A8T0FAZ6_ARGBR</name>
<evidence type="ECO:0000313" key="2">
    <source>
        <dbReference type="Proteomes" id="UP000807504"/>
    </source>
</evidence>
<dbReference type="Proteomes" id="UP000807504">
    <property type="component" value="Unassembled WGS sequence"/>
</dbReference>
<dbReference type="AlphaFoldDB" id="A0A8T0FAZ6"/>
<evidence type="ECO:0000313" key="1">
    <source>
        <dbReference type="EMBL" id="KAF8788444.1"/>
    </source>
</evidence>
<dbReference type="EMBL" id="JABXBU010000013">
    <property type="protein sequence ID" value="KAF8788444.1"/>
    <property type="molecule type" value="Genomic_DNA"/>
</dbReference>
<reference evidence="1" key="1">
    <citation type="journal article" date="2020" name="bioRxiv">
        <title>Chromosome-level reference genome of the European wasp spider Argiope bruennichi: a resource for studies on range expansion and evolutionary adaptation.</title>
        <authorList>
            <person name="Sheffer M.M."/>
            <person name="Hoppe A."/>
            <person name="Krehenwinkel H."/>
            <person name="Uhl G."/>
            <person name="Kuss A.W."/>
            <person name="Jensen L."/>
            <person name="Jensen C."/>
            <person name="Gillespie R.G."/>
            <person name="Hoff K.J."/>
            <person name="Prost S."/>
        </authorList>
    </citation>
    <scope>NUCLEOTIDE SEQUENCE</scope>
</reference>
<comment type="caution">
    <text evidence="1">The sequence shown here is derived from an EMBL/GenBank/DDBJ whole genome shotgun (WGS) entry which is preliminary data.</text>
</comment>
<organism evidence="1 2">
    <name type="scientific">Argiope bruennichi</name>
    <name type="common">Wasp spider</name>
    <name type="synonym">Aranea bruennichi</name>
    <dbReference type="NCBI Taxonomy" id="94029"/>
    <lineage>
        <taxon>Eukaryota</taxon>
        <taxon>Metazoa</taxon>
        <taxon>Ecdysozoa</taxon>
        <taxon>Arthropoda</taxon>
        <taxon>Chelicerata</taxon>
        <taxon>Arachnida</taxon>
        <taxon>Araneae</taxon>
        <taxon>Araneomorphae</taxon>
        <taxon>Entelegynae</taxon>
        <taxon>Araneoidea</taxon>
        <taxon>Araneidae</taxon>
        <taxon>Argiope</taxon>
    </lineage>
</organism>
<gene>
    <name evidence="1" type="ORF">HNY73_007825</name>
</gene>
<keyword evidence="2" id="KW-1185">Reference proteome</keyword>
<accession>A0A8T0FAZ6</accession>